<protein>
    <submittedName>
        <fullName evidence="3">NACHT domain-containing protein</fullName>
    </submittedName>
</protein>
<dbReference type="InterPro" id="IPR027417">
    <property type="entry name" value="P-loop_NTPase"/>
</dbReference>
<evidence type="ECO:0000256" key="1">
    <source>
        <dbReference type="SAM" id="Phobius"/>
    </source>
</evidence>
<feature type="transmembrane region" description="Helical" evidence="1">
    <location>
        <begin position="464"/>
        <end position="489"/>
    </location>
</feature>
<dbReference type="EMBL" id="JAJAUY010000006">
    <property type="protein sequence ID" value="MCB5178307.1"/>
    <property type="molecule type" value="Genomic_DNA"/>
</dbReference>
<proteinExistence type="predicted"/>
<keyword evidence="1" id="KW-0812">Transmembrane</keyword>
<evidence type="ECO:0000313" key="4">
    <source>
        <dbReference type="Proteomes" id="UP001199054"/>
    </source>
</evidence>
<dbReference type="Pfam" id="PF05729">
    <property type="entry name" value="NACHT"/>
    <property type="match status" value="1"/>
</dbReference>
<dbReference type="Proteomes" id="UP001199054">
    <property type="component" value="Unassembled WGS sequence"/>
</dbReference>
<keyword evidence="1" id="KW-1133">Transmembrane helix</keyword>
<reference evidence="3 4" key="1">
    <citation type="submission" date="2021-10" db="EMBL/GenBank/DDBJ databases">
        <title>Streptomyces sp. strain SMC 277, a novel streptomycete isolated from soil.</title>
        <authorList>
            <person name="Chanama M."/>
        </authorList>
    </citation>
    <scope>NUCLEOTIDE SEQUENCE [LARGE SCALE GENOMIC DNA]</scope>
    <source>
        <strain evidence="3 4">SMC 277</strain>
    </source>
</reference>
<feature type="transmembrane region" description="Helical" evidence="1">
    <location>
        <begin position="376"/>
        <end position="401"/>
    </location>
</feature>
<keyword evidence="4" id="KW-1185">Reference proteome</keyword>
<dbReference type="SUPFAM" id="SSF52540">
    <property type="entry name" value="P-loop containing nucleoside triphosphate hydrolases"/>
    <property type="match status" value="1"/>
</dbReference>
<dbReference type="RefSeq" id="WP_226724757.1">
    <property type="nucleotide sequence ID" value="NZ_JAJAUY010000006.1"/>
</dbReference>
<dbReference type="InterPro" id="IPR007111">
    <property type="entry name" value="NACHT_NTPase"/>
</dbReference>
<sequence>MQAENVVQSQTNIQIVDGDVVTDTDRAARRLHVRVKTRLDGEVGRLRLERPGRIPVRWSRSGRPVQPPARALGIEGHPLDGDVRAVPEFLRSLPRRQLMVLGAPGSGKSVLALLLAKDLLAAWQPDEPVPVLMALSSWRPTVGLRDWMIQHVRESGGADLAQALFDEHRVMPVLDGLDELPAPLHSLAVEAIDTAVADGLPLLVTCRAHEYEQAVRNSGQYLTRAAVVELEKVGTADAVGYLQESTLAGDTRWDPVHEALRNRPDTALATVLSSPLMLYLVLTAYRGRSTDPAELLDGARFPTPEAIESHLLTRYLPAAFGPLSDARFDAEQAELYLTTIARQMNRDETHEFAWWQIHSPVTAAAVGLAFACSYGWFLSLLIGPVLGLASGLVTGGAGFFVHMAVREKRIQVHVTEDVLHGPRGVLRRYAVLAWLSALLVGTLMGAAVGGWLSMVLDVPSRPLLSFSLFVGGAAGLAALFGSTWGSYLVSRIWLSLTGRLPWRFWTFVDTAHALGVLRQTGAVHQFRHLRVQEQLSGGRKPVRRSVYSRASAARRWKLLLPVLPVAAQTLVALAWLVLAGALSAGNGIGENLRYRSGDEPVREYEFCETACTSTETWTWRLPPGGARRTVTTPDRPSGTAVAQWGGSVAAHGCPGAAVEVTLRPGDHPSVSFVLRAGAGVDALRDVARLPEPVHLEGAPVTITLRRTDAESCETRFSWTGPGLVKDGMEPVRKYFGLD</sequence>
<feature type="domain" description="NACHT" evidence="2">
    <location>
        <begin position="97"/>
        <end position="244"/>
    </location>
</feature>
<dbReference type="Gene3D" id="3.40.50.300">
    <property type="entry name" value="P-loop containing nucleotide triphosphate hydrolases"/>
    <property type="match status" value="1"/>
</dbReference>
<organism evidence="3 4">
    <name type="scientific">Streptomyces antimicrobicus</name>
    <dbReference type="NCBI Taxonomy" id="2883108"/>
    <lineage>
        <taxon>Bacteria</taxon>
        <taxon>Bacillati</taxon>
        <taxon>Actinomycetota</taxon>
        <taxon>Actinomycetes</taxon>
        <taxon>Kitasatosporales</taxon>
        <taxon>Streptomycetaceae</taxon>
        <taxon>Streptomyces</taxon>
    </lineage>
</organism>
<keyword evidence="1" id="KW-0472">Membrane</keyword>
<accession>A0ABS8B166</accession>
<evidence type="ECO:0000259" key="2">
    <source>
        <dbReference type="Pfam" id="PF05729"/>
    </source>
</evidence>
<feature type="transmembrane region" description="Helical" evidence="1">
    <location>
        <begin position="429"/>
        <end position="452"/>
    </location>
</feature>
<feature type="transmembrane region" description="Helical" evidence="1">
    <location>
        <begin position="558"/>
        <end position="578"/>
    </location>
</feature>
<evidence type="ECO:0000313" key="3">
    <source>
        <dbReference type="EMBL" id="MCB5178307.1"/>
    </source>
</evidence>
<comment type="caution">
    <text evidence="3">The sequence shown here is derived from an EMBL/GenBank/DDBJ whole genome shotgun (WGS) entry which is preliminary data.</text>
</comment>
<gene>
    <name evidence="3" type="ORF">LG632_02755</name>
</gene>
<name>A0ABS8B166_9ACTN</name>